<protein>
    <recommendedName>
        <fullName evidence="3">Vitellogenin domain-containing protein</fullName>
    </recommendedName>
</protein>
<feature type="chain" id="PRO_5043508629" description="Vitellogenin domain-containing protein" evidence="2">
    <location>
        <begin position="19"/>
        <end position="305"/>
    </location>
</feature>
<evidence type="ECO:0000313" key="4">
    <source>
        <dbReference type="EMBL" id="KAK9303583.1"/>
    </source>
</evidence>
<organism evidence="4 5">
    <name type="scientific">Tetragonisca angustula</name>
    <dbReference type="NCBI Taxonomy" id="166442"/>
    <lineage>
        <taxon>Eukaryota</taxon>
        <taxon>Metazoa</taxon>
        <taxon>Ecdysozoa</taxon>
        <taxon>Arthropoda</taxon>
        <taxon>Hexapoda</taxon>
        <taxon>Insecta</taxon>
        <taxon>Pterygota</taxon>
        <taxon>Neoptera</taxon>
        <taxon>Endopterygota</taxon>
        <taxon>Hymenoptera</taxon>
        <taxon>Apocrita</taxon>
        <taxon>Aculeata</taxon>
        <taxon>Apoidea</taxon>
        <taxon>Anthophila</taxon>
        <taxon>Apidae</taxon>
        <taxon>Tetragonisca</taxon>
    </lineage>
</organism>
<proteinExistence type="predicted"/>
<dbReference type="Pfam" id="PF01347">
    <property type="entry name" value="Vitellogenin_N"/>
    <property type="match status" value="1"/>
</dbReference>
<dbReference type="InterPro" id="IPR001747">
    <property type="entry name" value="Vitellogenin_N"/>
</dbReference>
<dbReference type="InterPro" id="IPR015819">
    <property type="entry name" value="Lipid_transp_b-sht_shell"/>
</dbReference>
<comment type="caution">
    <text evidence="4">The sequence shown here is derived from an EMBL/GenBank/DDBJ whole genome shotgun (WGS) entry which is preliminary data.</text>
</comment>
<dbReference type="Proteomes" id="UP001432146">
    <property type="component" value="Unassembled WGS sequence"/>
</dbReference>
<dbReference type="GO" id="GO:0005319">
    <property type="term" value="F:lipid transporter activity"/>
    <property type="evidence" value="ECO:0007669"/>
    <property type="project" value="InterPro"/>
</dbReference>
<feature type="domain" description="Vitellogenin" evidence="3">
    <location>
        <begin position="103"/>
        <end position="289"/>
    </location>
</feature>
<keyword evidence="1 2" id="KW-0732">Signal</keyword>
<dbReference type="EMBL" id="JAWNGG020000076">
    <property type="protein sequence ID" value="KAK9303583.1"/>
    <property type="molecule type" value="Genomic_DNA"/>
</dbReference>
<evidence type="ECO:0000313" key="5">
    <source>
        <dbReference type="Proteomes" id="UP001432146"/>
    </source>
</evidence>
<sequence length="305" mass="34505">MLITILPFFLAAYVSVPGNTDWQRYGPECTYNVLVNMSLANIVDQSDNFCSMIGSELKCRPKHSDTLSCYIANGRIVRPLASDTRCTNRKNFVPISDRFVGDDPFEIRFNARGIENLVVSRDIRRRELDMIRVIVGQLNVGFRLEDDGRDRFVTMENSSMGHCEVEVKVSRARYEGDMGQREFEIVFEPEPPDTILLNAASLTIDKVRQPTQCHNKRVYFFGNSKDLGLGNGGVFMNMTTSTSQMYISNREMYSFTETTGELTSSKLMPMYQKISLSLQSITAARGPLPEIRRPASTSLYSYASV</sequence>
<dbReference type="InterPro" id="IPR015816">
    <property type="entry name" value="Vitellinogen_b-sht_N"/>
</dbReference>
<reference evidence="4 5" key="1">
    <citation type="submission" date="2024-05" db="EMBL/GenBank/DDBJ databases">
        <title>The nuclear and mitochondrial genome assemblies of Tetragonisca angustula (Apidae: Meliponini), a tiny yet remarkable pollinator in the Neotropics.</title>
        <authorList>
            <person name="Ferrari R."/>
            <person name="Ricardo P.C."/>
            <person name="Dias F.C."/>
            <person name="Araujo N.S."/>
            <person name="Soares D.O."/>
            <person name="Zhou Q.-S."/>
            <person name="Zhu C.-D."/>
            <person name="Coutinho L."/>
            <person name="Airas M.C."/>
            <person name="Batista T.M."/>
        </authorList>
    </citation>
    <scope>NUCLEOTIDE SEQUENCE [LARGE SCALE GENOMIC DNA]</scope>
    <source>
        <strain evidence="4">ASF017062</strain>
        <tissue evidence="4">Abdomen</tissue>
    </source>
</reference>
<dbReference type="AlphaFoldDB" id="A0AAW1A426"/>
<name>A0AAW1A426_9HYME</name>
<dbReference type="Gene3D" id="2.30.230.10">
    <property type="entry name" value="Lipovitellin, beta-sheet shell regions, chain A"/>
    <property type="match status" value="1"/>
</dbReference>
<gene>
    <name evidence="4" type="ORF">QLX08_004801</name>
</gene>
<keyword evidence="5" id="KW-1185">Reference proteome</keyword>
<evidence type="ECO:0000259" key="3">
    <source>
        <dbReference type="Pfam" id="PF01347"/>
    </source>
</evidence>
<evidence type="ECO:0000256" key="2">
    <source>
        <dbReference type="SAM" id="SignalP"/>
    </source>
</evidence>
<evidence type="ECO:0000256" key="1">
    <source>
        <dbReference type="ARBA" id="ARBA00022729"/>
    </source>
</evidence>
<dbReference type="SUPFAM" id="SSF56968">
    <property type="entry name" value="Lipovitellin-phosvitin complex, beta-sheet shell regions"/>
    <property type="match status" value="1"/>
</dbReference>
<accession>A0AAW1A426</accession>
<feature type="signal peptide" evidence="2">
    <location>
        <begin position="1"/>
        <end position="18"/>
    </location>
</feature>